<feature type="compositionally biased region" description="Polar residues" evidence="10">
    <location>
        <begin position="45"/>
        <end position="56"/>
    </location>
</feature>
<accession>A0ABD3P801</accession>
<protein>
    <recommendedName>
        <fullName evidence="6">mitogen-activated protein kinase kinase</fullName>
        <ecNumber evidence="6">2.7.12.2</ecNumber>
    </recommendedName>
</protein>
<feature type="region of interest" description="Disordered" evidence="10">
    <location>
        <begin position="25"/>
        <end position="59"/>
    </location>
</feature>
<organism evidence="12 13">
    <name type="scientific">Cyclotella cryptica</name>
    <dbReference type="NCBI Taxonomy" id="29204"/>
    <lineage>
        <taxon>Eukaryota</taxon>
        <taxon>Sar</taxon>
        <taxon>Stramenopiles</taxon>
        <taxon>Ochrophyta</taxon>
        <taxon>Bacillariophyta</taxon>
        <taxon>Coscinodiscophyceae</taxon>
        <taxon>Thalassiosirophycidae</taxon>
        <taxon>Stephanodiscales</taxon>
        <taxon>Stephanodiscaceae</taxon>
        <taxon>Cyclotella</taxon>
    </lineage>
</organism>
<evidence type="ECO:0000256" key="2">
    <source>
        <dbReference type="ARBA" id="ARBA00022741"/>
    </source>
</evidence>
<keyword evidence="13" id="KW-1185">Reference proteome</keyword>
<evidence type="ECO:0000256" key="7">
    <source>
        <dbReference type="ARBA" id="ARBA00049014"/>
    </source>
</evidence>
<evidence type="ECO:0000256" key="10">
    <source>
        <dbReference type="SAM" id="MobiDB-lite"/>
    </source>
</evidence>
<evidence type="ECO:0000256" key="6">
    <source>
        <dbReference type="ARBA" id="ARBA00038999"/>
    </source>
</evidence>
<evidence type="ECO:0000256" key="3">
    <source>
        <dbReference type="ARBA" id="ARBA00022777"/>
    </source>
</evidence>
<dbReference type="GO" id="GO:0004708">
    <property type="term" value="F:MAP kinase kinase activity"/>
    <property type="evidence" value="ECO:0007669"/>
    <property type="project" value="UniProtKB-EC"/>
</dbReference>
<dbReference type="SMART" id="SM00220">
    <property type="entry name" value="S_TKc"/>
    <property type="match status" value="1"/>
</dbReference>
<keyword evidence="4" id="KW-0067">ATP-binding</keyword>
<keyword evidence="1" id="KW-0808">Transferase</keyword>
<dbReference type="Gene3D" id="1.10.510.10">
    <property type="entry name" value="Transferase(Phosphotransferase) domain 1"/>
    <property type="match status" value="1"/>
</dbReference>
<evidence type="ECO:0000313" key="12">
    <source>
        <dbReference type="EMBL" id="KAL3783794.1"/>
    </source>
</evidence>
<dbReference type="Proteomes" id="UP001516023">
    <property type="component" value="Unassembled WGS sequence"/>
</dbReference>
<keyword evidence="2" id="KW-0547">Nucleotide-binding</keyword>
<dbReference type="PANTHER" id="PTHR48013:SF9">
    <property type="entry name" value="DUAL SPECIFICITY MITOGEN-ACTIVATED PROTEIN KINASE KINASE 5"/>
    <property type="match status" value="1"/>
</dbReference>
<sequence>MTSKRRIDLSKLSLNLDGCRFGDGFQNLRQNPHQHHSSSPPASSNRDSQNPVIQVQQHDKSHNLEAHYINHQQVFNQQPHKLHGNEPEILSPLGTTYRSQELSIGNNFLRFRGSTFASASFSSDGPYDYKKDLEILECVGRGGFSSVWKARRRRSSRRIDEGIDEDFDSNTSRSASESQRDEYYALKIFSMQSHEKRRMLLRELKLLCTAASNGGVEKDDSAERTKNRDRNDAMIFGANGGCECLVQLEGAFFDSDAGAVTLVLEFMDRGSISDLLHCNPNGMPTSPHFRGLSPRTNHKPVRLPEYSIAAIAYQMMWGLGYLHFESVLHRDIKPANVLVSSSGRVKLADFGIVSQRQAQPSDSEVSQLMNATVIGTTLYMSPERLRGKAYTASSDVWSLGLVLLETLRGNSPFEDISSVVELVQTLDECEMSQYIPDSTSDGLKEILLGCLNHNQQKRIPASVLLTSPWFEMHQITNVDDASQIMREYLNKQYISS</sequence>
<dbReference type="PROSITE" id="PS00108">
    <property type="entry name" value="PROTEIN_KINASE_ST"/>
    <property type="match status" value="1"/>
</dbReference>
<dbReference type="InterPro" id="IPR008271">
    <property type="entry name" value="Ser/Thr_kinase_AS"/>
</dbReference>
<dbReference type="AlphaFoldDB" id="A0ABD3P801"/>
<comment type="catalytic activity">
    <reaction evidence="9">
        <text>L-tyrosyl-[protein] + ATP = O-phospho-L-tyrosyl-[protein] + ADP + H(+)</text>
        <dbReference type="Rhea" id="RHEA:10596"/>
        <dbReference type="Rhea" id="RHEA-COMP:10136"/>
        <dbReference type="Rhea" id="RHEA-COMP:20101"/>
        <dbReference type="ChEBI" id="CHEBI:15378"/>
        <dbReference type="ChEBI" id="CHEBI:30616"/>
        <dbReference type="ChEBI" id="CHEBI:46858"/>
        <dbReference type="ChEBI" id="CHEBI:61978"/>
        <dbReference type="ChEBI" id="CHEBI:456216"/>
        <dbReference type="EC" id="2.7.12.2"/>
    </reaction>
</comment>
<reference evidence="12 13" key="1">
    <citation type="journal article" date="2020" name="G3 (Bethesda)">
        <title>Improved Reference Genome for Cyclotella cryptica CCMP332, a Model for Cell Wall Morphogenesis, Salinity Adaptation, and Lipid Production in Diatoms (Bacillariophyta).</title>
        <authorList>
            <person name="Roberts W.R."/>
            <person name="Downey K.M."/>
            <person name="Ruck E.C."/>
            <person name="Traller J.C."/>
            <person name="Alverson A.J."/>
        </authorList>
    </citation>
    <scope>NUCLEOTIDE SEQUENCE [LARGE SCALE GENOMIC DNA]</scope>
    <source>
        <strain evidence="12 13">CCMP332</strain>
    </source>
</reference>
<evidence type="ECO:0000256" key="8">
    <source>
        <dbReference type="ARBA" id="ARBA00049299"/>
    </source>
</evidence>
<dbReference type="InterPro" id="IPR011009">
    <property type="entry name" value="Kinase-like_dom_sf"/>
</dbReference>
<proteinExistence type="inferred from homology"/>
<dbReference type="InterPro" id="IPR000719">
    <property type="entry name" value="Prot_kinase_dom"/>
</dbReference>
<comment type="catalytic activity">
    <reaction evidence="7">
        <text>L-seryl-[protein] + ATP = O-phospho-L-seryl-[protein] + ADP + H(+)</text>
        <dbReference type="Rhea" id="RHEA:17989"/>
        <dbReference type="Rhea" id="RHEA-COMP:9863"/>
        <dbReference type="Rhea" id="RHEA-COMP:11604"/>
        <dbReference type="ChEBI" id="CHEBI:15378"/>
        <dbReference type="ChEBI" id="CHEBI:29999"/>
        <dbReference type="ChEBI" id="CHEBI:30616"/>
        <dbReference type="ChEBI" id="CHEBI:83421"/>
        <dbReference type="ChEBI" id="CHEBI:456216"/>
        <dbReference type="EC" id="2.7.12.2"/>
    </reaction>
</comment>
<comment type="catalytic activity">
    <reaction evidence="8">
        <text>L-threonyl-[protein] + ATP = O-phospho-L-threonyl-[protein] + ADP + H(+)</text>
        <dbReference type="Rhea" id="RHEA:46608"/>
        <dbReference type="Rhea" id="RHEA-COMP:11060"/>
        <dbReference type="Rhea" id="RHEA-COMP:11605"/>
        <dbReference type="ChEBI" id="CHEBI:15378"/>
        <dbReference type="ChEBI" id="CHEBI:30013"/>
        <dbReference type="ChEBI" id="CHEBI:30616"/>
        <dbReference type="ChEBI" id="CHEBI:61977"/>
        <dbReference type="ChEBI" id="CHEBI:456216"/>
        <dbReference type="EC" id="2.7.12.2"/>
    </reaction>
</comment>
<dbReference type="SUPFAM" id="SSF56112">
    <property type="entry name" value="Protein kinase-like (PK-like)"/>
    <property type="match status" value="1"/>
</dbReference>
<dbReference type="EC" id="2.7.12.2" evidence="6"/>
<comment type="similarity">
    <text evidence="5">Belongs to the protein kinase superfamily. STE Ser/Thr protein kinase family. MAP kinase kinase subfamily.</text>
</comment>
<dbReference type="EMBL" id="JABMIG020000251">
    <property type="protein sequence ID" value="KAL3783794.1"/>
    <property type="molecule type" value="Genomic_DNA"/>
</dbReference>
<evidence type="ECO:0000256" key="9">
    <source>
        <dbReference type="ARBA" id="ARBA00051693"/>
    </source>
</evidence>
<feature type="domain" description="Protein kinase" evidence="11">
    <location>
        <begin position="133"/>
        <end position="470"/>
    </location>
</feature>
<dbReference type="PANTHER" id="PTHR48013">
    <property type="entry name" value="DUAL SPECIFICITY MITOGEN-ACTIVATED PROTEIN KINASE KINASE 5-RELATED"/>
    <property type="match status" value="1"/>
</dbReference>
<keyword evidence="3" id="KW-0418">Kinase</keyword>
<evidence type="ECO:0000256" key="4">
    <source>
        <dbReference type="ARBA" id="ARBA00022840"/>
    </source>
</evidence>
<gene>
    <name evidence="12" type="ORF">HJC23_000383</name>
</gene>
<comment type="caution">
    <text evidence="12">The sequence shown here is derived from an EMBL/GenBank/DDBJ whole genome shotgun (WGS) entry which is preliminary data.</text>
</comment>
<evidence type="ECO:0000256" key="5">
    <source>
        <dbReference type="ARBA" id="ARBA00038035"/>
    </source>
</evidence>
<dbReference type="PROSITE" id="PS50011">
    <property type="entry name" value="PROTEIN_KINASE_DOM"/>
    <property type="match status" value="1"/>
</dbReference>
<dbReference type="Gene3D" id="3.30.200.20">
    <property type="entry name" value="Phosphorylase Kinase, domain 1"/>
    <property type="match status" value="1"/>
</dbReference>
<dbReference type="Pfam" id="PF00069">
    <property type="entry name" value="Pkinase"/>
    <property type="match status" value="1"/>
</dbReference>
<evidence type="ECO:0000313" key="13">
    <source>
        <dbReference type="Proteomes" id="UP001516023"/>
    </source>
</evidence>
<evidence type="ECO:0000256" key="1">
    <source>
        <dbReference type="ARBA" id="ARBA00022679"/>
    </source>
</evidence>
<name>A0ABD3P801_9STRA</name>
<evidence type="ECO:0000259" key="11">
    <source>
        <dbReference type="PROSITE" id="PS50011"/>
    </source>
</evidence>
<dbReference type="GO" id="GO:0005524">
    <property type="term" value="F:ATP binding"/>
    <property type="evidence" value="ECO:0007669"/>
    <property type="project" value="UniProtKB-KW"/>
</dbReference>